<feature type="compositionally biased region" description="Basic and acidic residues" evidence="1">
    <location>
        <begin position="31"/>
        <end position="42"/>
    </location>
</feature>
<dbReference type="Gramene" id="TraesCLE_scaffold_028479_01G000200.1">
    <property type="protein sequence ID" value="TraesCLE_scaffold_028479_01G000200.1"/>
    <property type="gene ID" value="TraesCLE_scaffold_028479_01G000200"/>
</dbReference>
<proteinExistence type="predicted"/>
<evidence type="ECO:0000313" key="2">
    <source>
        <dbReference type="EnsemblPlants" id="TraesCS7A02G274900.1"/>
    </source>
</evidence>
<reference evidence="2" key="2">
    <citation type="submission" date="2018-10" db="UniProtKB">
        <authorList>
            <consortium name="EnsemblPlants"/>
        </authorList>
    </citation>
    <scope>IDENTIFICATION</scope>
</reference>
<evidence type="ECO:0000313" key="3">
    <source>
        <dbReference type="Proteomes" id="UP000019116"/>
    </source>
</evidence>
<dbReference type="Proteomes" id="UP000019116">
    <property type="component" value="Chromosome 7A"/>
</dbReference>
<dbReference type="OMA" id="DKWMFLV"/>
<feature type="region of interest" description="Disordered" evidence="1">
    <location>
        <begin position="56"/>
        <end position="85"/>
    </location>
</feature>
<dbReference type="AlphaFoldDB" id="A0A3B6REW4"/>
<dbReference type="Gramene" id="TraesJAG7A03G03885320.1">
    <property type="protein sequence ID" value="TraesJAG7A03G03885320.1"/>
    <property type="gene ID" value="TraesJAG7A03G03885320"/>
</dbReference>
<sequence length="85" mass="9614">MDDCSDDLLNLKDKWMFLVLTYELVQKSKAKKDSNNPKRPPERCLSPHVCKVGGEKWKGTRHAKQQQGEGVSKMLPMSPIASITD</sequence>
<dbReference type="Gramene" id="TraesNOR7A03G03946930.1">
    <property type="protein sequence ID" value="TraesNOR7A03G03946930.1"/>
    <property type="gene ID" value="TraesNOR7A03G03946930"/>
</dbReference>
<protein>
    <submittedName>
        <fullName evidence="2">Uncharacterized protein</fullName>
    </submittedName>
</protein>
<dbReference type="Gramene" id="TraesSYM7A03G03855520.1">
    <property type="protein sequence ID" value="TraesSYM7A03G03855520.1"/>
    <property type="gene ID" value="TraesSYM7A03G03855520"/>
</dbReference>
<dbReference type="EnsemblPlants" id="TraesCS7A02G274900.1">
    <property type="protein sequence ID" value="TraesCS7A02G274900.1"/>
    <property type="gene ID" value="TraesCS7A02G274900"/>
</dbReference>
<dbReference type="Gramene" id="TraesARI7A03G03875720.1">
    <property type="protein sequence ID" value="TraesARI7A03G03875720.1"/>
    <property type="gene ID" value="TraesARI7A03G03875720"/>
</dbReference>
<dbReference type="Gramene" id="TraesPARA_EIv1.0_2289290.1">
    <property type="protein sequence ID" value="TraesPARA_EIv1.0_2289290.1.CDS"/>
    <property type="gene ID" value="TraesPARA_EIv1.0_2289290"/>
</dbReference>
<dbReference type="Gramene" id="TraesCS7A03G0639700.1">
    <property type="protein sequence ID" value="TraesCS7A03G0639700.1.CDS"/>
    <property type="gene ID" value="TraesCS7A03G0639700"/>
</dbReference>
<accession>A0A3B6REW4</accession>
<dbReference type="Gramene" id="TraesROB_scaffold_037932_01G000200.1">
    <property type="protein sequence ID" value="TraesROB_scaffold_037932_01G000200.1"/>
    <property type="gene ID" value="TraesROB_scaffold_037932_01G000200"/>
</dbReference>
<reference evidence="2" key="1">
    <citation type="submission" date="2018-08" db="EMBL/GenBank/DDBJ databases">
        <authorList>
            <person name="Rossello M."/>
        </authorList>
    </citation>
    <scope>NUCLEOTIDE SEQUENCE [LARGE SCALE GENOMIC DNA]</scope>
    <source>
        <strain evidence="2">cv. Chinese Spring</strain>
    </source>
</reference>
<dbReference type="Gramene" id="TraesCAD_scaffold_031119_01G000200.1">
    <property type="protein sequence ID" value="TraesCAD_scaffold_031119_01G000200.1"/>
    <property type="gene ID" value="TraesCAD_scaffold_031119_01G000200"/>
</dbReference>
<organism evidence="2">
    <name type="scientific">Triticum aestivum</name>
    <name type="common">Wheat</name>
    <dbReference type="NCBI Taxonomy" id="4565"/>
    <lineage>
        <taxon>Eukaryota</taxon>
        <taxon>Viridiplantae</taxon>
        <taxon>Streptophyta</taxon>
        <taxon>Embryophyta</taxon>
        <taxon>Tracheophyta</taxon>
        <taxon>Spermatophyta</taxon>
        <taxon>Magnoliopsida</taxon>
        <taxon>Liliopsida</taxon>
        <taxon>Poales</taxon>
        <taxon>Poaceae</taxon>
        <taxon>BOP clade</taxon>
        <taxon>Pooideae</taxon>
        <taxon>Triticodae</taxon>
        <taxon>Triticeae</taxon>
        <taxon>Triticinae</taxon>
        <taxon>Triticum</taxon>
    </lineage>
</organism>
<name>A0A3B6REW4_WHEAT</name>
<dbReference type="Gramene" id="TraesJUL7A03G03939400.1">
    <property type="protein sequence ID" value="TraesJUL7A03G03939400.1"/>
    <property type="gene ID" value="TraesJUL7A03G03939400"/>
</dbReference>
<dbReference type="Gramene" id="TraesSTA7A03G03898800.1">
    <property type="protein sequence ID" value="TraesSTA7A03G03898800.1"/>
    <property type="gene ID" value="TraesSTA7A03G03898800"/>
</dbReference>
<dbReference type="Gramene" id="TraesWEE_scaffold_024545_01G000300.1">
    <property type="protein sequence ID" value="TraesWEE_scaffold_024545_01G000300.1"/>
    <property type="gene ID" value="TraesWEE_scaffold_024545_01G000300"/>
</dbReference>
<evidence type="ECO:0000256" key="1">
    <source>
        <dbReference type="SAM" id="MobiDB-lite"/>
    </source>
</evidence>
<dbReference type="Gramene" id="TraesLAC7A03G03856770.1">
    <property type="protein sequence ID" value="TraesLAC7A03G03856770.1"/>
    <property type="gene ID" value="TraesLAC7A03G03856770"/>
</dbReference>
<feature type="region of interest" description="Disordered" evidence="1">
    <location>
        <begin position="28"/>
        <end position="47"/>
    </location>
</feature>
<dbReference type="Gramene" id="TraesCS7A02G274900.1">
    <property type="protein sequence ID" value="TraesCS7A02G274900.1"/>
    <property type="gene ID" value="TraesCS7A02G274900"/>
</dbReference>
<keyword evidence="3" id="KW-1185">Reference proteome</keyword>